<organism evidence="6 7">
    <name type="scientific">Shewanella amazonensis (strain ATCC BAA-1098 / SB2B)</name>
    <dbReference type="NCBI Taxonomy" id="326297"/>
    <lineage>
        <taxon>Bacteria</taxon>
        <taxon>Pseudomonadati</taxon>
        <taxon>Pseudomonadota</taxon>
        <taxon>Gammaproteobacteria</taxon>
        <taxon>Alteromonadales</taxon>
        <taxon>Shewanellaceae</taxon>
        <taxon>Shewanella</taxon>
    </lineage>
</organism>
<dbReference type="Proteomes" id="UP000009175">
    <property type="component" value="Chromosome"/>
</dbReference>
<dbReference type="SUPFAM" id="SSF58104">
    <property type="entry name" value="Methyl-accepting chemotaxis protein (MCP) signaling domain"/>
    <property type="match status" value="1"/>
</dbReference>
<dbReference type="PROSITE" id="PS50111">
    <property type="entry name" value="CHEMOTAXIS_TRANSDUC_2"/>
    <property type="match status" value="1"/>
</dbReference>
<evidence type="ECO:0000256" key="3">
    <source>
        <dbReference type="PROSITE-ProRule" id="PRU00284"/>
    </source>
</evidence>
<dbReference type="Gene3D" id="6.10.250.3200">
    <property type="match status" value="1"/>
</dbReference>
<evidence type="ECO:0000256" key="4">
    <source>
        <dbReference type="SAM" id="Coils"/>
    </source>
</evidence>
<evidence type="ECO:0000256" key="2">
    <source>
        <dbReference type="ARBA" id="ARBA00023224"/>
    </source>
</evidence>
<dbReference type="PANTHER" id="PTHR32089">
    <property type="entry name" value="METHYL-ACCEPTING CHEMOTAXIS PROTEIN MCPB"/>
    <property type="match status" value="1"/>
</dbReference>
<dbReference type="Gene3D" id="1.20.120.30">
    <property type="entry name" value="Aspartate receptor, ligand-binding domain"/>
    <property type="match status" value="1"/>
</dbReference>
<keyword evidence="4" id="KW-0175">Coiled coil</keyword>
<dbReference type="PANTHER" id="PTHR32089:SF70">
    <property type="entry name" value="ENERGY TAXIS MODULATING METHYL ACCEPTING SENSORY TRANSDUCER"/>
    <property type="match status" value="1"/>
</dbReference>
<name>A1SAI1_SHEAM</name>
<accession>A1SAI1</accession>
<dbReference type="RefSeq" id="WP_011761292.1">
    <property type="nucleotide sequence ID" value="NC_008700.1"/>
</dbReference>
<feature type="domain" description="Methyl-accepting transducer" evidence="5">
    <location>
        <begin position="99"/>
        <end position="273"/>
    </location>
</feature>
<dbReference type="STRING" id="326297.Sama_3185"/>
<dbReference type="EMBL" id="CP000507">
    <property type="protein sequence ID" value="ABM01388.1"/>
    <property type="molecule type" value="Genomic_DNA"/>
</dbReference>
<proteinExistence type="predicted"/>
<dbReference type="InterPro" id="IPR025991">
    <property type="entry name" value="Chemoreceptor_zinc-bind_dom"/>
</dbReference>
<evidence type="ECO:0000313" key="7">
    <source>
        <dbReference type="Proteomes" id="UP000009175"/>
    </source>
</evidence>
<feature type="coiled-coil region" evidence="4">
    <location>
        <begin position="15"/>
        <end position="42"/>
    </location>
</feature>
<dbReference type="OrthoDB" id="9808588at2"/>
<evidence type="ECO:0000313" key="6">
    <source>
        <dbReference type="EMBL" id="ABM01388.1"/>
    </source>
</evidence>
<protein>
    <submittedName>
        <fullName evidence="6">Methyl-accepting chemotaxis sensory transducer</fullName>
    </submittedName>
</protein>
<dbReference type="SMART" id="SM00283">
    <property type="entry name" value="MA"/>
    <property type="match status" value="1"/>
</dbReference>
<dbReference type="Pfam" id="PF13682">
    <property type="entry name" value="CZB"/>
    <property type="match status" value="1"/>
</dbReference>
<dbReference type="GO" id="GO:0006935">
    <property type="term" value="P:chemotaxis"/>
    <property type="evidence" value="ECO:0007669"/>
    <property type="project" value="UniProtKB-ARBA"/>
</dbReference>
<evidence type="ECO:0000256" key="1">
    <source>
        <dbReference type="ARBA" id="ARBA00004370"/>
    </source>
</evidence>
<gene>
    <name evidence="6" type="ordered locus">Sama_3185</name>
</gene>
<dbReference type="GO" id="GO:0007165">
    <property type="term" value="P:signal transduction"/>
    <property type="evidence" value="ECO:0007669"/>
    <property type="project" value="UniProtKB-KW"/>
</dbReference>
<dbReference type="AlphaFoldDB" id="A1SAI1"/>
<dbReference type="InterPro" id="IPR004089">
    <property type="entry name" value="MCPsignal_dom"/>
</dbReference>
<sequence length="360" mass="39762">MFFGRKLKEENASLRQSLKEQASRHQAEIAELKQVIADFESAQKLSREHLYNFSQVIACQNQGGDMLQTVRDALAGNADELLHERDALRQVDALFSQTRSAVESLGSRADVINEEAGRSRAAVELLDSTTSAINQFVTAIQGISEQTNLLALNAAIEAARAGEAGRGFAVVADEVRQLASKAHSASSQIEMLVRKIVSQAADIKQIIDANQSSAADVATSSAQISTVVADVLIQSQQMQKVIEHSAMIAFLNTTKLDHAVWKSDIYRKLERQAFHEHVTDHKECRLGKWYSQGQGAELYSHVSGYRELDAPHRRVHEQGAAALDARRKGDFKAMVNHLDAMEAASLQVVHCIDRLMNQRH</sequence>
<evidence type="ECO:0000259" key="5">
    <source>
        <dbReference type="PROSITE" id="PS50111"/>
    </source>
</evidence>
<dbReference type="HOGENOM" id="CLU_000445_21_0_6"/>
<dbReference type="eggNOG" id="COG0840">
    <property type="taxonomic scope" value="Bacteria"/>
</dbReference>
<dbReference type="Pfam" id="PF00015">
    <property type="entry name" value="MCPsignal"/>
    <property type="match status" value="1"/>
</dbReference>
<keyword evidence="7" id="KW-1185">Reference proteome</keyword>
<keyword evidence="2 3" id="KW-0807">Transducer</keyword>
<dbReference type="KEGG" id="saz:Sama_3185"/>
<dbReference type="GO" id="GO:0016020">
    <property type="term" value="C:membrane"/>
    <property type="evidence" value="ECO:0007669"/>
    <property type="project" value="UniProtKB-SubCell"/>
</dbReference>
<comment type="subcellular location">
    <subcellularLocation>
        <location evidence="1">Membrane</location>
    </subcellularLocation>
</comment>
<reference evidence="6 7" key="1">
    <citation type="submission" date="2006-12" db="EMBL/GenBank/DDBJ databases">
        <title>Complete sequence of Shewanella amazonensis SB2B.</title>
        <authorList>
            <consortium name="US DOE Joint Genome Institute"/>
            <person name="Copeland A."/>
            <person name="Lucas S."/>
            <person name="Lapidus A."/>
            <person name="Barry K."/>
            <person name="Detter J.C."/>
            <person name="Glavina del Rio T."/>
            <person name="Hammon N."/>
            <person name="Israni S."/>
            <person name="Dalin E."/>
            <person name="Tice H."/>
            <person name="Pitluck S."/>
            <person name="Munk A.C."/>
            <person name="Brettin T."/>
            <person name="Bruce D."/>
            <person name="Han C."/>
            <person name="Tapia R."/>
            <person name="Gilna P."/>
            <person name="Schmutz J."/>
            <person name="Larimer F."/>
            <person name="Land M."/>
            <person name="Hauser L."/>
            <person name="Kyrpides N."/>
            <person name="Mikhailova N."/>
            <person name="Fredrickson J."/>
            <person name="Richardson P."/>
        </authorList>
    </citation>
    <scope>NUCLEOTIDE SEQUENCE [LARGE SCALE GENOMIC DNA]</scope>
    <source>
        <strain evidence="7">ATCC BAA-1098 / SB2B</strain>
    </source>
</reference>